<evidence type="ECO:0000256" key="2">
    <source>
        <dbReference type="ARBA" id="ARBA00023315"/>
    </source>
</evidence>
<dbReference type="GO" id="GO:0005840">
    <property type="term" value="C:ribosome"/>
    <property type="evidence" value="ECO:0007669"/>
    <property type="project" value="UniProtKB-KW"/>
</dbReference>
<reference evidence="4" key="1">
    <citation type="submission" date="2020-10" db="EMBL/GenBank/DDBJ databases">
        <title>Genomic Encyclopedia of Type Strains, Phase IV (KMG-IV): sequencing the most valuable type-strain genomes for metagenomic binning, comparative biology and taxonomic classification.</title>
        <authorList>
            <person name="Goeker M."/>
        </authorList>
    </citation>
    <scope>NUCLEOTIDE SEQUENCE</scope>
    <source>
        <strain evidence="4">DSM 13886</strain>
    </source>
</reference>
<organism evidence="4 5">
    <name type="scientific">Sporosarcina limicola</name>
    <dbReference type="NCBI Taxonomy" id="34101"/>
    <lineage>
        <taxon>Bacteria</taxon>
        <taxon>Bacillati</taxon>
        <taxon>Bacillota</taxon>
        <taxon>Bacilli</taxon>
        <taxon>Bacillales</taxon>
        <taxon>Caryophanaceae</taxon>
        <taxon>Sporosarcina</taxon>
    </lineage>
</organism>
<dbReference type="Pfam" id="PF00583">
    <property type="entry name" value="Acetyltransf_1"/>
    <property type="match status" value="1"/>
</dbReference>
<dbReference type="Gene3D" id="3.40.630.30">
    <property type="match status" value="1"/>
</dbReference>
<sequence length="129" mass="14747">MEIGYVNQLPNEIDLYELYGELNWNTFLKLPPYKLRKALENSFYTVSAYCEGKLVGTGRIVSDGVMNAFICGLGVSPEFQGNGIGTRLFKQLTEHAERNALHIQFFCEDEILPYYEKLGFKKFANGMMK</sequence>
<gene>
    <name evidence="4" type="ORF">H4683_001268</name>
</gene>
<keyword evidence="2" id="KW-0012">Acyltransferase</keyword>
<dbReference type="PANTHER" id="PTHR43626">
    <property type="entry name" value="ACYL-COA N-ACYLTRANSFERASE"/>
    <property type="match status" value="1"/>
</dbReference>
<proteinExistence type="predicted"/>
<keyword evidence="4" id="KW-0687">Ribonucleoprotein</keyword>
<dbReference type="GO" id="GO:0008080">
    <property type="term" value="F:N-acetyltransferase activity"/>
    <property type="evidence" value="ECO:0007669"/>
    <property type="project" value="InterPro"/>
</dbReference>
<dbReference type="PANTHER" id="PTHR43626:SF4">
    <property type="entry name" value="GCN5-RELATED N-ACETYLTRANSFERASE 2, CHLOROPLASTIC"/>
    <property type="match status" value="1"/>
</dbReference>
<evidence type="ECO:0000259" key="3">
    <source>
        <dbReference type="PROSITE" id="PS51186"/>
    </source>
</evidence>
<dbReference type="PROSITE" id="PS51186">
    <property type="entry name" value="GNAT"/>
    <property type="match status" value="1"/>
</dbReference>
<dbReference type="SUPFAM" id="SSF55729">
    <property type="entry name" value="Acyl-CoA N-acyltransferases (Nat)"/>
    <property type="match status" value="1"/>
</dbReference>
<keyword evidence="1" id="KW-0808">Transferase</keyword>
<comment type="caution">
    <text evidence="4">The sequence shown here is derived from an EMBL/GenBank/DDBJ whole genome shotgun (WGS) entry which is preliminary data.</text>
</comment>
<dbReference type="InterPro" id="IPR000182">
    <property type="entry name" value="GNAT_dom"/>
</dbReference>
<evidence type="ECO:0000313" key="5">
    <source>
        <dbReference type="Proteomes" id="UP000658225"/>
    </source>
</evidence>
<dbReference type="GO" id="GO:0005737">
    <property type="term" value="C:cytoplasm"/>
    <property type="evidence" value="ECO:0007669"/>
    <property type="project" value="TreeGrafter"/>
</dbReference>
<dbReference type="InterPro" id="IPR016181">
    <property type="entry name" value="Acyl_CoA_acyltransferase"/>
</dbReference>
<dbReference type="AlphaFoldDB" id="A0A927R3W3"/>
<evidence type="ECO:0000256" key="1">
    <source>
        <dbReference type="ARBA" id="ARBA00022679"/>
    </source>
</evidence>
<accession>A0A927R3W3</accession>
<dbReference type="CDD" id="cd04301">
    <property type="entry name" value="NAT_SF"/>
    <property type="match status" value="1"/>
</dbReference>
<protein>
    <submittedName>
        <fullName evidence="4">Ribosomal protein S18 acetylase RimI-like enzyme</fullName>
    </submittedName>
</protein>
<dbReference type="EMBL" id="JADBEL010000005">
    <property type="protein sequence ID" value="MBE1554193.1"/>
    <property type="molecule type" value="Genomic_DNA"/>
</dbReference>
<keyword evidence="5" id="KW-1185">Reference proteome</keyword>
<dbReference type="RefSeq" id="WP_192597994.1">
    <property type="nucleotide sequence ID" value="NZ_JADBEL010000005.1"/>
</dbReference>
<name>A0A927R3W3_9BACL</name>
<dbReference type="InterPro" id="IPR045039">
    <property type="entry name" value="NSI-like"/>
</dbReference>
<evidence type="ECO:0000313" key="4">
    <source>
        <dbReference type="EMBL" id="MBE1554193.1"/>
    </source>
</evidence>
<keyword evidence="4" id="KW-0689">Ribosomal protein</keyword>
<feature type="domain" description="N-acetyltransferase" evidence="3">
    <location>
        <begin position="1"/>
        <end position="129"/>
    </location>
</feature>
<dbReference type="Proteomes" id="UP000658225">
    <property type="component" value="Unassembled WGS sequence"/>
</dbReference>